<feature type="compositionally biased region" description="Basic and acidic residues" evidence="1">
    <location>
        <begin position="186"/>
        <end position="209"/>
    </location>
</feature>
<organism evidence="2">
    <name type="scientific">Lepeophtheirus salmonis</name>
    <name type="common">Salmon louse</name>
    <name type="synonym">Caligus salmonis</name>
    <dbReference type="NCBI Taxonomy" id="72036"/>
    <lineage>
        <taxon>Eukaryota</taxon>
        <taxon>Metazoa</taxon>
        <taxon>Ecdysozoa</taxon>
        <taxon>Arthropoda</taxon>
        <taxon>Crustacea</taxon>
        <taxon>Multicrustacea</taxon>
        <taxon>Hexanauplia</taxon>
        <taxon>Copepoda</taxon>
        <taxon>Siphonostomatoida</taxon>
        <taxon>Caligidae</taxon>
        <taxon>Lepeophtheirus</taxon>
    </lineage>
</organism>
<feature type="compositionally biased region" description="Basic and acidic residues" evidence="1">
    <location>
        <begin position="149"/>
        <end position="169"/>
    </location>
</feature>
<feature type="region of interest" description="Disordered" evidence="1">
    <location>
        <begin position="948"/>
        <end position="978"/>
    </location>
</feature>
<feature type="compositionally biased region" description="Low complexity" evidence="1">
    <location>
        <begin position="171"/>
        <end position="185"/>
    </location>
</feature>
<feature type="region of interest" description="Disordered" evidence="1">
    <location>
        <begin position="810"/>
        <end position="869"/>
    </location>
</feature>
<feature type="region of interest" description="Disordered" evidence="1">
    <location>
        <begin position="762"/>
        <end position="797"/>
    </location>
</feature>
<proteinExistence type="predicted"/>
<feature type="region of interest" description="Disordered" evidence="1">
    <location>
        <begin position="128"/>
        <end position="314"/>
    </location>
</feature>
<feature type="compositionally biased region" description="Basic residues" evidence="1">
    <location>
        <begin position="1086"/>
        <end position="1103"/>
    </location>
</feature>
<accession>A0A0K2UXB4</accession>
<feature type="compositionally biased region" description="Polar residues" evidence="1">
    <location>
        <begin position="642"/>
        <end position="652"/>
    </location>
</feature>
<dbReference type="EMBL" id="HACA01025527">
    <property type="protein sequence ID" value="CDW42888.1"/>
    <property type="molecule type" value="Transcribed_RNA"/>
</dbReference>
<feature type="non-terminal residue" evidence="2">
    <location>
        <position position="1"/>
    </location>
</feature>
<feature type="compositionally biased region" description="Low complexity" evidence="1">
    <location>
        <begin position="653"/>
        <end position="663"/>
    </location>
</feature>
<reference evidence="2" key="1">
    <citation type="submission" date="2014-05" db="EMBL/GenBank/DDBJ databases">
        <authorList>
            <person name="Chronopoulou M."/>
        </authorList>
    </citation>
    <scope>NUCLEOTIDE SEQUENCE</scope>
    <source>
        <tissue evidence="2">Whole organism</tissue>
    </source>
</reference>
<feature type="compositionally biased region" description="Basic and acidic residues" evidence="1">
    <location>
        <begin position="301"/>
        <end position="314"/>
    </location>
</feature>
<feature type="compositionally biased region" description="Polar residues" evidence="1">
    <location>
        <begin position="236"/>
        <end position="251"/>
    </location>
</feature>
<feature type="compositionally biased region" description="Polar residues" evidence="1">
    <location>
        <begin position="817"/>
        <end position="855"/>
    </location>
</feature>
<protein>
    <submittedName>
        <fullName evidence="2">Uncharacterized protein</fullName>
    </submittedName>
</protein>
<feature type="compositionally biased region" description="Basic residues" evidence="1">
    <location>
        <begin position="260"/>
        <end position="270"/>
    </location>
</feature>
<dbReference type="OrthoDB" id="1938039at2759"/>
<name>A0A0K2UXB4_LEPSM</name>
<feature type="region of interest" description="Disordered" evidence="1">
    <location>
        <begin position="1005"/>
        <end position="1103"/>
    </location>
</feature>
<feature type="compositionally biased region" description="Basic and acidic residues" evidence="1">
    <location>
        <begin position="271"/>
        <end position="283"/>
    </location>
</feature>
<dbReference type="AlphaFoldDB" id="A0A0K2UXB4"/>
<evidence type="ECO:0000256" key="1">
    <source>
        <dbReference type="SAM" id="MobiDB-lite"/>
    </source>
</evidence>
<evidence type="ECO:0000313" key="2">
    <source>
        <dbReference type="EMBL" id="CDW42888.1"/>
    </source>
</evidence>
<feature type="compositionally biased region" description="Basic and acidic residues" evidence="1">
    <location>
        <begin position="857"/>
        <end position="868"/>
    </location>
</feature>
<feature type="region of interest" description="Disordered" evidence="1">
    <location>
        <begin position="619"/>
        <end position="670"/>
    </location>
</feature>
<sequence>KNSTISDLKKKYEDLVFKRSAPGDAAPLILDPKDLTPKLCIPPKLKPYKKGDLECCPEVRDLFLDASKGFHRVSCGQNSVTFIRHESIPESGNNDIVYLRLDDGTLIGKKSLPSKVPGGKMFVMTPSKYKSLKRKRNAESNSLPNNKLIKSEEPKRDNLLEKKDVKNNDQRSSSTRNSKHSSYSSRYDKYHDSKRYDSKKKSYRDERHSRDKRRVSPDSSSRRGTILKEKSPLGHNISSKVPSDQPLSESNRYSDSKSDTHKRKQSFQHRKNVDIQSSRDSKSNHSRQSSSSSSKSNSVKESIKSFEKSSENVHKNSCSLQDKKLFDSVKGTKIPSNNKCNNEVEKVEAHGFNTPESTAPQNSISTNKIDKTPLSSQCNSQSHFDVNPDAFSNNRLDENKFIDHGSEKSTVLSLQTTSTDNASCSINERIHSGDNLISDVDKVLCSRKMINLKSDCLVDINNDSCRKLQKLALKEPIQKNDKNNSLKNSLYVLKKKKEECKVGDSIAEPTTKELSDTDYASKVSVDELSEPPEIETQMYHEGIIPAEWPAIRIDANSTLKIKTEASLNKVENEVKNTNKECVNNKFHSKESFIPRAKEVSRAKELKYDINNSADYHESRIKSSKELGNPSKTKKGVVSSTSAFNQPKNSSTDVSMESVSVENSSQDHAENTNCKSNLNVIMKCGKENISTNKLKMSTSETNNFNEVSVRDALLADLELSDSDDESALDIIFNTADAVKSERISSKTFSSQYSSMDRYTNVSENKKNHIRQTNSILIPSDNSSSDVDSHKKPKQLSANKLSREKLNALLFDDSELSDPSENNSYSKDINTSSDNIHVNLNKSDLSNQDVNTPSKNKSSIRDVVSDRDDSSQVDEYLFQNYEMFNTPERDDSSTRTLKRINTEELENMITSRQSLMNQLIEEEKICKEKLSQVYMISPVKYCQDNKVSFREPGELSSSDSEEELTPAYSTPMSKIPATPKNSNVNFNSTAGIASILRDDLVRTAHISPSSGIISTPPSGAIGSSRKRKQMISNELTPVRRSPRKHPRSILPSTLSGSKRLLSKKSTDFAKTSRYLFGDDEAEENSSSKSKKRPKESYFRRSKNRK</sequence>
<feature type="compositionally biased region" description="Polar residues" evidence="1">
    <location>
        <begin position="769"/>
        <end position="784"/>
    </location>
</feature>
<feature type="compositionally biased region" description="Low complexity" evidence="1">
    <location>
        <begin position="286"/>
        <end position="300"/>
    </location>
</feature>
<feature type="compositionally biased region" description="Low complexity" evidence="1">
    <location>
        <begin position="1005"/>
        <end position="1021"/>
    </location>
</feature>